<sequence length="113" mass="12459">GDDGQSGWKCEALAVIHDIQAFVKHLTISSVLPCDENGVYLNLETKEDNAMTVEMSSAGFRICGLAMDTNDTDATEDTVYYETPYALLDSISPKYRQCFGAELAQKLQDLVDK</sequence>
<dbReference type="GO" id="GO:0019207">
    <property type="term" value="F:kinase regulator activity"/>
    <property type="evidence" value="ECO:0007669"/>
    <property type="project" value="TreeGrafter"/>
</dbReference>
<proteinExistence type="inferred from homology"/>
<dbReference type="OrthoDB" id="5804279at2759"/>
<dbReference type="PANTHER" id="PTHR12490">
    <property type="entry name" value="GSK3B-INTERACTING PROTEIN"/>
    <property type="match status" value="1"/>
</dbReference>
<feature type="non-terminal residue" evidence="3">
    <location>
        <position position="1"/>
    </location>
</feature>
<dbReference type="InterPro" id="IPR037395">
    <property type="entry name" value="GSKIP"/>
</dbReference>
<dbReference type="EMBL" id="OC966724">
    <property type="protein sequence ID" value="CAD7666089.1"/>
    <property type="molecule type" value="Genomic_DNA"/>
</dbReference>
<dbReference type="SUPFAM" id="SSF103107">
    <property type="entry name" value="Hypothetical protein c14orf129, hspc210"/>
    <property type="match status" value="1"/>
</dbReference>
<dbReference type="EMBL" id="CAJPVJ010051899">
    <property type="protein sequence ID" value="CAG2183216.1"/>
    <property type="molecule type" value="Genomic_DNA"/>
</dbReference>
<comment type="similarity">
    <text evidence="1">Belongs to the GSKIP family.</text>
</comment>
<protein>
    <recommendedName>
        <fullName evidence="2">GSKIP domain-containing protein</fullName>
    </recommendedName>
</protein>
<gene>
    <name evidence="3" type="ORF">ONB1V03_LOCUS22637</name>
</gene>
<accession>A0A7R9R2H6</accession>
<dbReference type="GO" id="GO:0060828">
    <property type="term" value="P:regulation of canonical Wnt signaling pathway"/>
    <property type="evidence" value="ECO:0007669"/>
    <property type="project" value="InterPro"/>
</dbReference>
<evidence type="ECO:0000256" key="1">
    <source>
        <dbReference type="ARBA" id="ARBA00009571"/>
    </source>
</evidence>
<organism evidence="3">
    <name type="scientific">Oppiella nova</name>
    <dbReference type="NCBI Taxonomy" id="334625"/>
    <lineage>
        <taxon>Eukaryota</taxon>
        <taxon>Metazoa</taxon>
        <taxon>Ecdysozoa</taxon>
        <taxon>Arthropoda</taxon>
        <taxon>Chelicerata</taxon>
        <taxon>Arachnida</taxon>
        <taxon>Acari</taxon>
        <taxon>Acariformes</taxon>
        <taxon>Sarcoptiformes</taxon>
        <taxon>Oribatida</taxon>
        <taxon>Brachypylina</taxon>
        <taxon>Oppioidea</taxon>
        <taxon>Oppiidae</taxon>
        <taxon>Oppiella</taxon>
    </lineage>
</organism>
<keyword evidence="4" id="KW-1185">Reference proteome</keyword>
<evidence type="ECO:0000313" key="3">
    <source>
        <dbReference type="EMBL" id="CAD7666089.1"/>
    </source>
</evidence>
<dbReference type="AlphaFoldDB" id="A0A7R9R2H6"/>
<dbReference type="Proteomes" id="UP000728032">
    <property type="component" value="Unassembled WGS sequence"/>
</dbReference>
<dbReference type="Gene3D" id="3.30.2280.10">
    <property type="entry name" value="Hypothetical protein (hspc210)"/>
    <property type="match status" value="1"/>
</dbReference>
<dbReference type="PANTHER" id="PTHR12490:SF4">
    <property type="entry name" value="GSK3B-INTERACTING PROTEIN"/>
    <property type="match status" value="1"/>
</dbReference>
<name>A0A7R9R2H6_9ACAR</name>
<dbReference type="Pfam" id="PF05303">
    <property type="entry name" value="GSKIP_dom"/>
    <property type="match status" value="1"/>
</dbReference>
<reference evidence="3" key="1">
    <citation type="submission" date="2020-11" db="EMBL/GenBank/DDBJ databases">
        <authorList>
            <person name="Tran Van P."/>
        </authorList>
    </citation>
    <scope>NUCLEOTIDE SEQUENCE</scope>
</reference>
<evidence type="ECO:0000259" key="2">
    <source>
        <dbReference type="Pfam" id="PF05303"/>
    </source>
</evidence>
<feature type="domain" description="GSKIP" evidence="2">
    <location>
        <begin position="10"/>
        <end position="110"/>
    </location>
</feature>
<dbReference type="InterPro" id="IPR023231">
    <property type="entry name" value="GSKIP_dom_sf"/>
</dbReference>
<dbReference type="GO" id="GO:0005737">
    <property type="term" value="C:cytoplasm"/>
    <property type="evidence" value="ECO:0007669"/>
    <property type="project" value="TreeGrafter"/>
</dbReference>
<feature type="non-terminal residue" evidence="3">
    <location>
        <position position="113"/>
    </location>
</feature>
<dbReference type="InterPro" id="IPR007967">
    <property type="entry name" value="GSKIP_dom"/>
</dbReference>
<dbReference type="GO" id="GO:0051018">
    <property type="term" value="F:protein kinase A binding"/>
    <property type="evidence" value="ECO:0007669"/>
    <property type="project" value="TreeGrafter"/>
</dbReference>
<evidence type="ECO:0000313" key="4">
    <source>
        <dbReference type="Proteomes" id="UP000728032"/>
    </source>
</evidence>